<dbReference type="InterPro" id="IPR030476">
    <property type="entry name" value="Pentaxin_CS"/>
</dbReference>
<reference evidence="1 2" key="1">
    <citation type="journal article" date="2023" name="Plants (Basel)">
        <title>Bridging the Gap: Combining Genomics and Transcriptomics Approaches to Understand Stylosanthes scabra, an Orphan Legume from the Brazilian Caatinga.</title>
        <authorList>
            <person name="Ferreira-Neto J.R.C."/>
            <person name="da Silva M.D."/>
            <person name="Binneck E."/>
            <person name="de Melo N.F."/>
            <person name="da Silva R.H."/>
            <person name="de Melo A.L.T.M."/>
            <person name="Pandolfi V."/>
            <person name="Bustamante F.O."/>
            <person name="Brasileiro-Vidal A.C."/>
            <person name="Benko-Iseppon A.M."/>
        </authorList>
    </citation>
    <scope>NUCLEOTIDE SEQUENCE [LARGE SCALE GENOMIC DNA]</scope>
    <source>
        <tissue evidence="1">Leaves</tissue>
    </source>
</reference>
<organism evidence="1 2">
    <name type="scientific">Stylosanthes scabra</name>
    <dbReference type="NCBI Taxonomy" id="79078"/>
    <lineage>
        <taxon>Eukaryota</taxon>
        <taxon>Viridiplantae</taxon>
        <taxon>Streptophyta</taxon>
        <taxon>Embryophyta</taxon>
        <taxon>Tracheophyta</taxon>
        <taxon>Spermatophyta</taxon>
        <taxon>Magnoliopsida</taxon>
        <taxon>eudicotyledons</taxon>
        <taxon>Gunneridae</taxon>
        <taxon>Pentapetalae</taxon>
        <taxon>rosids</taxon>
        <taxon>fabids</taxon>
        <taxon>Fabales</taxon>
        <taxon>Fabaceae</taxon>
        <taxon>Papilionoideae</taxon>
        <taxon>50 kb inversion clade</taxon>
        <taxon>dalbergioids sensu lato</taxon>
        <taxon>Dalbergieae</taxon>
        <taxon>Pterocarpus clade</taxon>
        <taxon>Stylosanthes</taxon>
    </lineage>
</organism>
<dbReference type="PROSITE" id="PS00289">
    <property type="entry name" value="PTX_1"/>
    <property type="match status" value="1"/>
</dbReference>
<gene>
    <name evidence="1" type="ORF">PIB30_026409</name>
</gene>
<proteinExistence type="predicted"/>
<evidence type="ECO:0000313" key="1">
    <source>
        <dbReference type="EMBL" id="MED6133217.1"/>
    </source>
</evidence>
<accession>A0ABU6SA56</accession>
<comment type="caution">
    <text evidence="1">The sequence shown here is derived from an EMBL/GenBank/DDBJ whole genome shotgun (WGS) entry which is preliminary data.</text>
</comment>
<name>A0ABU6SA56_9FABA</name>
<evidence type="ECO:0000313" key="2">
    <source>
        <dbReference type="Proteomes" id="UP001341840"/>
    </source>
</evidence>
<sequence>MSSFNSSLPVVPWRCRPFRLRQCCSAAACDVVRFVCARQRSAAGRRLSSLRYASSKPFPPGSVSFPCPKLSSIIAFGHIVEATSPMVGERIGELTSSLKTLYSLSFCLLSRAPIDARFAATRSSCRPLSIYHTCTTWMSSIGEMVVEMTQFGVGSGRLVLGCSMARRKSHASIELGVQRLKDFQNLPLESIRQGSSRLHV</sequence>
<keyword evidence="2" id="KW-1185">Reference proteome</keyword>
<dbReference type="Proteomes" id="UP001341840">
    <property type="component" value="Unassembled WGS sequence"/>
</dbReference>
<dbReference type="EMBL" id="JASCZI010060514">
    <property type="protein sequence ID" value="MED6133217.1"/>
    <property type="molecule type" value="Genomic_DNA"/>
</dbReference>
<protein>
    <submittedName>
        <fullName evidence="1">Uncharacterized protein</fullName>
    </submittedName>
</protein>